<dbReference type="EMBL" id="VSIJ01000018">
    <property type="protein sequence ID" value="TXX66717.1"/>
    <property type="molecule type" value="Genomic_DNA"/>
</dbReference>
<accession>A0ABD7SPD8</accession>
<dbReference type="Proteomes" id="UP000323819">
    <property type="component" value="Unassembled WGS sequence"/>
</dbReference>
<evidence type="ECO:0000313" key="1">
    <source>
        <dbReference type="EMBL" id="TXX66717.1"/>
    </source>
</evidence>
<reference evidence="1 2" key="1">
    <citation type="submission" date="2019-06" db="EMBL/GenBank/DDBJ databases">
        <title>Vibrio cholerae phylogeny based on whole-genome sequencing reveals genetic diversity and population strucutre.</title>
        <authorList>
            <person name="Zhiqiu Y."/>
            <person name="Bin L."/>
            <person name="Lingyan J."/>
        </authorList>
    </citation>
    <scope>NUCLEOTIDE SEQUENCE [LARGE SCALE GENOMIC DNA]</scope>
    <source>
        <strain evidence="1 2">N2814</strain>
    </source>
</reference>
<sequence length="77" mass="8607">MKLHRTNLVALRSDLDALDLSANGTDKYHLLAKHFPNFSADQFVEALNEWVDSGDALKSDTVLKGVLTKLSEEYKNS</sequence>
<comment type="caution">
    <text evidence="1">The sequence shown here is derived from an EMBL/GenBank/DDBJ whole genome shotgun (WGS) entry which is preliminary data.</text>
</comment>
<name>A0ABD7SPD8_VIBCL</name>
<gene>
    <name evidence="1" type="ORF">FXF03_05335</name>
</gene>
<dbReference type="AlphaFoldDB" id="A0ABD7SPD8"/>
<proteinExistence type="predicted"/>
<evidence type="ECO:0000313" key="2">
    <source>
        <dbReference type="Proteomes" id="UP000323819"/>
    </source>
</evidence>
<protein>
    <submittedName>
        <fullName evidence="1">Uncharacterized protein</fullName>
    </submittedName>
</protein>
<dbReference type="RefSeq" id="WP_148521725.1">
    <property type="nucleotide sequence ID" value="NZ_JBOEIJ010000033.1"/>
</dbReference>
<organism evidence="1 2">
    <name type="scientific">Vibrio cholerae</name>
    <dbReference type="NCBI Taxonomy" id="666"/>
    <lineage>
        <taxon>Bacteria</taxon>
        <taxon>Pseudomonadati</taxon>
        <taxon>Pseudomonadota</taxon>
        <taxon>Gammaproteobacteria</taxon>
        <taxon>Vibrionales</taxon>
        <taxon>Vibrionaceae</taxon>
        <taxon>Vibrio</taxon>
    </lineage>
</organism>